<dbReference type="CDD" id="cd04233">
    <property type="entry name" value="Auracyanin"/>
    <property type="match status" value="1"/>
</dbReference>
<dbReference type="GO" id="GO:0046872">
    <property type="term" value="F:metal ion binding"/>
    <property type="evidence" value="ECO:0007669"/>
    <property type="project" value="UniProtKB-KW"/>
</dbReference>
<feature type="signal peptide" evidence="7">
    <location>
        <begin position="1"/>
        <end position="22"/>
    </location>
</feature>
<name>A0A5C5XBY9_9PLAN</name>
<dbReference type="InterPro" id="IPR008972">
    <property type="entry name" value="Cupredoxin"/>
</dbReference>
<evidence type="ECO:0000256" key="7">
    <source>
        <dbReference type="SAM" id="SignalP"/>
    </source>
</evidence>
<dbReference type="RefSeq" id="WP_207310054.1">
    <property type="nucleotide sequence ID" value="NZ_SJPG01000001.1"/>
</dbReference>
<accession>A0A5C5XBY9</accession>
<dbReference type="InterPro" id="IPR046476">
    <property type="entry name" value="DUF6797"/>
</dbReference>
<dbReference type="PROSITE" id="PS00196">
    <property type="entry name" value="COPPER_BLUE"/>
    <property type="match status" value="1"/>
</dbReference>
<evidence type="ECO:0000256" key="3">
    <source>
        <dbReference type="ARBA" id="ARBA00023004"/>
    </source>
</evidence>
<gene>
    <name evidence="9" type="ORF">Pan54_12340</name>
</gene>
<evidence type="ECO:0000313" key="10">
    <source>
        <dbReference type="Proteomes" id="UP000316095"/>
    </source>
</evidence>
<dbReference type="InterPro" id="IPR028871">
    <property type="entry name" value="BlueCu_1_BS"/>
</dbReference>
<dbReference type="InterPro" id="IPR036909">
    <property type="entry name" value="Cyt_c-like_dom_sf"/>
</dbReference>
<comment type="caution">
    <text evidence="9">The sequence shown here is derived from an EMBL/GenBank/DDBJ whole genome shotgun (WGS) entry which is preliminary data.</text>
</comment>
<dbReference type="SUPFAM" id="SSF46626">
    <property type="entry name" value="Cytochrome c"/>
    <property type="match status" value="1"/>
</dbReference>
<dbReference type="PROSITE" id="PS51007">
    <property type="entry name" value="CYTC"/>
    <property type="match status" value="1"/>
</dbReference>
<evidence type="ECO:0000259" key="8">
    <source>
        <dbReference type="PROSITE" id="PS51007"/>
    </source>
</evidence>
<feature type="compositionally biased region" description="Basic and acidic residues" evidence="6">
    <location>
        <begin position="297"/>
        <end position="314"/>
    </location>
</feature>
<dbReference type="Gene3D" id="3.20.20.150">
    <property type="entry name" value="Divalent-metal-dependent TIM barrel enzymes"/>
    <property type="match status" value="1"/>
</dbReference>
<dbReference type="EMBL" id="SJPG01000001">
    <property type="protein sequence ID" value="TWT60520.1"/>
    <property type="molecule type" value="Genomic_DNA"/>
</dbReference>
<dbReference type="PANTHER" id="PTHR33546:SF1">
    <property type="entry name" value="LARGE, MULTIFUNCTIONAL SECRETED PROTEIN"/>
    <property type="match status" value="1"/>
</dbReference>
<dbReference type="SUPFAM" id="SSF49899">
    <property type="entry name" value="Concanavalin A-like lectins/glucanases"/>
    <property type="match status" value="1"/>
</dbReference>
<dbReference type="InterPro" id="IPR036237">
    <property type="entry name" value="Xyl_isomerase-like_sf"/>
</dbReference>
<proteinExistence type="predicted"/>
<dbReference type="Proteomes" id="UP000316095">
    <property type="component" value="Unassembled WGS sequence"/>
</dbReference>
<reference evidence="9 10" key="1">
    <citation type="submission" date="2019-02" db="EMBL/GenBank/DDBJ databases">
        <title>Deep-cultivation of Planctomycetes and their phenomic and genomic characterization uncovers novel biology.</title>
        <authorList>
            <person name="Wiegand S."/>
            <person name="Jogler M."/>
            <person name="Boedeker C."/>
            <person name="Pinto D."/>
            <person name="Vollmers J."/>
            <person name="Rivas-Marin E."/>
            <person name="Kohn T."/>
            <person name="Peeters S.H."/>
            <person name="Heuer A."/>
            <person name="Rast P."/>
            <person name="Oberbeckmann S."/>
            <person name="Bunk B."/>
            <person name="Jeske O."/>
            <person name="Meyerdierks A."/>
            <person name="Storesund J.E."/>
            <person name="Kallscheuer N."/>
            <person name="Luecker S."/>
            <person name="Lage O.M."/>
            <person name="Pohl T."/>
            <person name="Merkel B.J."/>
            <person name="Hornburger P."/>
            <person name="Mueller R.-W."/>
            <person name="Bruemmer F."/>
            <person name="Labrenz M."/>
            <person name="Spormann A.M."/>
            <person name="Op Den Camp H."/>
            <person name="Overmann J."/>
            <person name="Amann R."/>
            <person name="Jetten M.S.M."/>
            <person name="Mascher T."/>
            <person name="Medema M.H."/>
            <person name="Devos D.P."/>
            <person name="Kaster A.-K."/>
            <person name="Ovreas L."/>
            <person name="Rohde M."/>
            <person name="Galperin M.Y."/>
            <person name="Jogler C."/>
        </authorList>
    </citation>
    <scope>NUCLEOTIDE SEQUENCE [LARGE SCALE GENOMIC DNA]</scope>
    <source>
        <strain evidence="9 10">Pan54</strain>
    </source>
</reference>
<dbReference type="PANTHER" id="PTHR33546">
    <property type="entry name" value="LARGE, MULTIFUNCTIONAL SECRETED PROTEIN-RELATED"/>
    <property type="match status" value="1"/>
</dbReference>
<dbReference type="InterPro" id="IPR009056">
    <property type="entry name" value="Cyt_c-like_dom"/>
</dbReference>
<keyword evidence="3 5" id="KW-0408">Iron</keyword>
<feature type="chain" id="PRO_5022918826" evidence="7">
    <location>
        <begin position="23"/>
        <end position="1518"/>
    </location>
</feature>
<dbReference type="InterPro" id="IPR013320">
    <property type="entry name" value="ConA-like_dom_sf"/>
</dbReference>
<dbReference type="Gene3D" id="1.10.760.10">
    <property type="entry name" value="Cytochrome c-like domain"/>
    <property type="match status" value="1"/>
</dbReference>
<evidence type="ECO:0000313" key="9">
    <source>
        <dbReference type="EMBL" id="TWT60520.1"/>
    </source>
</evidence>
<keyword evidence="4" id="KW-0186">Copper</keyword>
<evidence type="ECO:0000256" key="1">
    <source>
        <dbReference type="ARBA" id="ARBA00022617"/>
    </source>
</evidence>
<keyword evidence="2 5" id="KW-0479">Metal-binding</keyword>
<dbReference type="Pfam" id="PF13385">
    <property type="entry name" value="Laminin_G_3"/>
    <property type="match status" value="1"/>
</dbReference>
<evidence type="ECO:0000256" key="2">
    <source>
        <dbReference type="ARBA" id="ARBA00022723"/>
    </source>
</evidence>
<dbReference type="GO" id="GO:0009055">
    <property type="term" value="F:electron transfer activity"/>
    <property type="evidence" value="ECO:0007669"/>
    <property type="project" value="InterPro"/>
</dbReference>
<dbReference type="Gene3D" id="2.60.120.200">
    <property type="match status" value="1"/>
</dbReference>
<feature type="domain" description="Cytochrome c" evidence="8">
    <location>
        <begin position="517"/>
        <end position="654"/>
    </location>
</feature>
<feature type="region of interest" description="Disordered" evidence="6">
    <location>
        <begin position="287"/>
        <end position="321"/>
    </location>
</feature>
<keyword evidence="10" id="KW-1185">Reference proteome</keyword>
<dbReference type="Gene3D" id="2.60.40.420">
    <property type="entry name" value="Cupredoxins - blue copper proteins"/>
    <property type="match status" value="1"/>
</dbReference>
<dbReference type="SUPFAM" id="SSF49503">
    <property type="entry name" value="Cupredoxins"/>
    <property type="match status" value="1"/>
</dbReference>
<evidence type="ECO:0000256" key="4">
    <source>
        <dbReference type="ARBA" id="ARBA00023008"/>
    </source>
</evidence>
<dbReference type="NCBIfam" id="TIGR02603">
    <property type="entry name" value="CxxCH_TIGR02603"/>
    <property type="match status" value="1"/>
</dbReference>
<keyword evidence="1 5" id="KW-0349">Heme</keyword>
<dbReference type="InterPro" id="IPR013427">
    <property type="entry name" value="Haem-bd_dom_put"/>
</dbReference>
<dbReference type="SUPFAM" id="SSF63829">
    <property type="entry name" value="Calcium-dependent phosphotriesterase"/>
    <property type="match status" value="1"/>
</dbReference>
<protein>
    <submittedName>
        <fullName evidence="9">Auracyanin-A</fullName>
    </submittedName>
</protein>
<evidence type="ECO:0000256" key="5">
    <source>
        <dbReference type="PROSITE-ProRule" id="PRU00433"/>
    </source>
</evidence>
<evidence type="ECO:0000256" key="6">
    <source>
        <dbReference type="SAM" id="MobiDB-lite"/>
    </source>
</evidence>
<dbReference type="GO" id="GO:0020037">
    <property type="term" value="F:heme binding"/>
    <property type="evidence" value="ECO:0007669"/>
    <property type="project" value="InterPro"/>
</dbReference>
<sequence length="1518" mass="168463" precursor="true">MTKSISCLAFLMSVLTSTLTFAQIQNTEQDKTAVLRQNNLVAWCIVPFDASKRGPAERAQMLKELGITRCAYDWRTEHVPTFEQEILEYKKHGIEFFAFWAVNEEAFALFEKHKLHPQIWQTLNDPGGENQAAKVEAAAQQRLALATRTKAMGCKLGLYNHGGWGGEPENLVAVCERLRELGHDHVGIVYNFHHGHGHIEDWTESLTLMLPYLHCLNLNGMNDGAQPKILGIGKGTHEFKMIRSILDSGYNGPIGILDHRPELDARESLLENRDGLEWVRKEIEKPGSGGHSPIKLKPIDLKPPRATSRLDRGHLFPGAESYRRPPITVEVRATLHRSDQYNILVASDTKQSNDHWELFTMNGSGQLTAYLPGQNPDHVRSNANICDGQPHTLTMSYEPTRVKLYVDGTQVADQAIEGRDGNTSVPGSLAIGRLVEGRLGCSGTIDWVRISSGVREIPKKPVTTVKRDDSTIGLWQFSQEDQLPKHSGHSSMNPSIKPLPYDAEFVANLVQDSRNSGDAIRGAVIFSDAKLACLSCHRIGTHGGTVGPALSVIAKDRKLTHIVESVFWPKREVKPEFTTWQILTVDGKIVTGYKTEATEQNITLRDPASGKLTSIARDDIDEEVVGSTVMPDGLTAAMTRQQQLDLIRFLSDLGRDGQSLSPEIEHVISHAQSHGPVKFDYTKAPIQPQHWPNSTHHVNRDRVYDFYTKQAEHFRQQRDVPMLLSASPGLDGGQLGHWGNQSEADWSSNRWNETQLGIVQAGVLHAKGLTVPRAVCVRLGDNHELSACFNPDTLTYDAVWSDGFVTFSSVRHGFLGGLQLQGTPQACPEQNTPKQSFKYHGYYRHHNRIIFAYRIGDVEYLDAPWVKDGYFMREVAPVTEHSLRSVITGGPSQWPQILETKISPGNGRPFAIDTIELPTDNPWNALLFCGGHDFLSDGSAMICTMQGDVWHVTGLDSGIDNPGVARWKRFASGLHHALGLVVATDGIYVQCRDQLTRLTDMNGDDEADFYECYCNDFMTSSGGHDFICGLQQDLQGNFYTVSSNQGLVRMTSDGLNAEVIATGFRNPDGLGILPDGSVTIACSEGGWTPASTICLLPDGKNARSHSPPHFGYGGPKNNQPPELPLAYLPRAMDNSSGGQTVVPADTWGPMQEQLLHLSFGMGTWFTVLQDEVKGQVQGAVMPMTGDFLSGVHRGRFSKHDHHLYVSGQQGWGSFTQNEGCFQRIRYTGDLFQIPTEFHVHENGVRITFAQPVDQAFVKNVSNHFAQCWNYRYSGAYGSPEYSPSHPGIEGHDPLRIRSAHVMTDQRSIFIEIPELQPVSQLHLRLHVNSDEEYTVCNPAGSGHDLFLTVHQMDAPFQDFPDYTPAEKTIAAHPILTDMALNAVRVPNPWRNKINGAHQLELQTAGNLTYATRELRVGANQPIAFTLENPDVVPHNWVLARPGTLAHVGELSNQLIANPEAYARNYIPESDDVICYTDIVGPGQSQTIYFQSPSQPGRYPFLCTFPGHWMVMNGELIVE</sequence>
<dbReference type="SUPFAM" id="SSF51658">
    <property type="entry name" value="Xylose isomerase-like"/>
    <property type="match status" value="1"/>
</dbReference>
<organism evidence="9 10">
    <name type="scientific">Rubinisphaera italica</name>
    <dbReference type="NCBI Taxonomy" id="2527969"/>
    <lineage>
        <taxon>Bacteria</taxon>
        <taxon>Pseudomonadati</taxon>
        <taxon>Planctomycetota</taxon>
        <taxon>Planctomycetia</taxon>
        <taxon>Planctomycetales</taxon>
        <taxon>Planctomycetaceae</taxon>
        <taxon>Rubinisphaera</taxon>
    </lineage>
</organism>
<dbReference type="Pfam" id="PF20601">
    <property type="entry name" value="DUF6797"/>
    <property type="match status" value="1"/>
</dbReference>
<keyword evidence="7" id="KW-0732">Signal</keyword>